<reference evidence="9 10" key="1">
    <citation type="submission" date="2018-06" db="EMBL/GenBank/DDBJ databases">
        <title>Spongiibacterium sp. HME9304 Genome sequencing and assembly.</title>
        <authorList>
            <person name="Kang H."/>
            <person name="Kim H."/>
            <person name="Joh K."/>
        </authorList>
    </citation>
    <scope>NUCLEOTIDE SEQUENCE [LARGE SCALE GENOMIC DNA]</scope>
    <source>
        <strain evidence="9 10">HME9304</strain>
    </source>
</reference>
<evidence type="ECO:0000256" key="1">
    <source>
        <dbReference type="ARBA" id="ARBA00008136"/>
    </source>
</evidence>
<dbReference type="EMBL" id="CP030104">
    <property type="protein sequence ID" value="AWX43204.1"/>
    <property type="molecule type" value="Genomic_DNA"/>
</dbReference>
<keyword evidence="2 8" id="KW-0645">Protease</keyword>
<keyword evidence="4 8" id="KW-0378">Hydrolase</keyword>
<dbReference type="Gene3D" id="3.90.1680.10">
    <property type="entry name" value="SOS response associated peptidase-like"/>
    <property type="match status" value="1"/>
</dbReference>
<keyword evidence="10" id="KW-1185">Reference proteome</keyword>
<dbReference type="GO" id="GO:0106300">
    <property type="term" value="P:protein-DNA covalent cross-linking repair"/>
    <property type="evidence" value="ECO:0007669"/>
    <property type="project" value="InterPro"/>
</dbReference>
<evidence type="ECO:0000256" key="4">
    <source>
        <dbReference type="ARBA" id="ARBA00022801"/>
    </source>
</evidence>
<keyword evidence="6" id="KW-0238">DNA-binding</keyword>
<comment type="similarity">
    <text evidence="1 8">Belongs to the SOS response-associated peptidase family.</text>
</comment>
<dbReference type="GO" id="GO:0003697">
    <property type="term" value="F:single-stranded DNA binding"/>
    <property type="evidence" value="ECO:0007669"/>
    <property type="project" value="InterPro"/>
</dbReference>
<keyword evidence="3" id="KW-0227">DNA damage</keyword>
<dbReference type="GO" id="GO:0016829">
    <property type="term" value="F:lyase activity"/>
    <property type="evidence" value="ECO:0007669"/>
    <property type="project" value="UniProtKB-KW"/>
</dbReference>
<evidence type="ECO:0000256" key="8">
    <source>
        <dbReference type="RuleBase" id="RU364100"/>
    </source>
</evidence>
<evidence type="ECO:0000313" key="10">
    <source>
        <dbReference type="Proteomes" id="UP000248536"/>
    </source>
</evidence>
<dbReference type="EC" id="3.4.-.-" evidence="8"/>
<name>A0A2Z4LNM8_9FLAO</name>
<dbReference type="PANTHER" id="PTHR13604">
    <property type="entry name" value="DC12-RELATED"/>
    <property type="match status" value="1"/>
</dbReference>
<dbReference type="Pfam" id="PF02586">
    <property type="entry name" value="SRAP"/>
    <property type="match status" value="1"/>
</dbReference>
<dbReference type="InterPro" id="IPR003738">
    <property type="entry name" value="SRAP"/>
</dbReference>
<dbReference type="AlphaFoldDB" id="A0A2Z4LNM8"/>
<dbReference type="GO" id="GO:0006508">
    <property type="term" value="P:proteolysis"/>
    <property type="evidence" value="ECO:0007669"/>
    <property type="project" value="UniProtKB-KW"/>
</dbReference>
<dbReference type="Proteomes" id="UP000248536">
    <property type="component" value="Chromosome"/>
</dbReference>
<dbReference type="InterPro" id="IPR036590">
    <property type="entry name" value="SRAP-like"/>
</dbReference>
<keyword evidence="5" id="KW-0190">Covalent protein-DNA linkage</keyword>
<gene>
    <name evidence="9" type="ORF">HME9304_00191</name>
</gene>
<evidence type="ECO:0000256" key="6">
    <source>
        <dbReference type="ARBA" id="ARBA00023125"/>
    </source>
</evidence>
<accession>A0A2Z4LNM8</accession>
<protein>
    <recommendedName>
        <fullName evidence="8">Abasic site processing protein</fullName>
        <ecNumber evidence="8">3.4.-.-</ecNumber>
    </recommendedName>
</protein>
<keyword evidence="7" id="KW-0456">Lyase</keyword>
<dbReference type="GO" id="GO:0008233">
    <property type="term" value="F:peptidase activity"/>
    <property type="evidence" value="ECO:0007669"/>
    <property type="project" value="UniProtKB-KW"/>
</dbReference>
<sequence length="239" mass="27514">MYHRLSNAADREEMERVFGLKFKYPKLYSPNMIIDGMTESILSVITMQDSEHINYAIWGLMPDDYKEDWKIFQNGMNTLNINVAKLSSIKWMKNLLMFKRSLVLVSGFFTYFLKKGKLYPYYVSSVDQKPFCIAGIYSTLDDGFLSCSIITTKTDKFIANYHNLHNEKPLLIPSDVKDLWLSESTETDLVNDIIKNPPAMELRADPIAGEFFKKNIVYDSLLNPVYYEGIPGGNTSSKF</sequence>
<evidence type="ECO:0000256" key="2">
    <source>
        <dbReference type="ARBA" id="ARBA00022670"/>
    </source>
</evidence>
<evidence type="ECO:0000256" key="3">
    <source>
        <dbReference type="ARBA" id="ARBA00022763"/>
    </source>
</evidence>
<evidence type="ECO:0000313" key="9">
    <source>
        <dbReference type="EMBL" id="AWX43204.1"/>
    </source>
</evidence>
<evidence type="ECO:0000256" key="5">
    <source>
        <dbReference type="ARBA" id="ARBA00023124"/>
    </source>
</evidence>
<dbReference type="PANTHER" id="PTHR13604:SF0">
    <property type="entry name" value="ABASIC SITE PROCESSING PROTEIN HMCES"/>
    <property type="match status" value="1"/>
</dbReference>
<evidence type="ECO:0000256" key="7">
    <source>
        <dbReference type="ARBA" id="ARBA00023239"/>
    </source>
</evidence>
<dbReference type="OrthoDB" id="9782620at2"/>
<proteinExistence type="inferred from homology"/>
<dbReference type="SUPFAM" id="SSF143081">
    <property type="entry name" value="BB1717-like"/>
    <property type="match status" value="1"/>
</dbReference>
<dbReference type="KEGG" id="spon:HME9304_00191"/>
<dbReference type="RefSeq" id="WP_112376807.1">
    <property type="nucleotide sequence ID" value="NZ_CP030104.1"/>
</dbReference>
<organism evidence="9 10">
    <name type="scientific">Flagellimonas maritima</name>
    <dbReference type="NCBI Taxonomy" id="1383885"/>
    <lineage>
        <taxon>Bacteria</taxon>
        <taxon>Pseudomonadati</taxon>
        <taxon>Bacteroidota</taxon>
        <taxon>Flavobacteriia</taxon>
        <taxon>Flavobacteriales</taxon>
        <taxon>Flavobacteriaceae</taxon>
        <taxon>Flagellimonas</taxon>
    </lineage>
</organism>